<evidence type="ECO:0000313" key="2">
    <source>
        <dbReference type="Proteomes" id="UP000257109"/>
    </source>
</evidence>
<protein>
    <recommendedName>
        <fullName evidence="3">Integrase catalytic domain-containing protein</fullName>
    </recommendedName>
</protein>
<organism evidence="1 2">
    <name type="scientific">Mucuna pruriens</name>
    <name type="common">Velvet bean</name>
    <name type="synonym">Dolichos pruriens</name>
    <dbReference type="NCBI Taxonomy" id="157652"/>
    <lineage>
        <taxon>Eukaryota</taxon>
        <taxon>Viridiplantae</taxon>
        <taxon>Streptophyta</taxon>
        <taxon>Embryophyta</taxon>
        <taxon>Tracheophyta</taxon>
        <taxon>Spermatophyta</taxon>
        <taxon>Magnoliopsida</taxon>
        <taxon>eudicotyledons</taxon>
        <taxon>Gunneridae</taxon>
        <taxon>Pentapetalae</taxon>
        <taxon>rosids</taxon>
        <taxon>fabids</taxon>
        <taxon>Fabales</taxon>
        <taxon>Fabaceae</taxon>
        <taxon>Papilionoideae</taxon>
        <taxon>50 kb inversion clade</taxon>
        <taxon>NPAAA clade</taxon>
        <taxon>indigoferoid/millettioid clade</taxon>
        <taxon>Phaseoleae</taxon>
        <taxon>Mucuna</taxon>
    </lineage>
</organism>
<dbReference type="EMBL" id="QJKJ01009503">
    <property type="protein sequence ID" value="RDX76456.1"/>
    <property type="molecule type" value="Genomic_DNA"/>
</dbReference>
<comment type="caution">
    <text evidence="1">The sequence shown here is derived from an EMBL/GenBank/DDBJ whole genome shotgun (WGS) entry which is preliminary data.</text>
</comment>
<dbReference type="AlphaFoldDB" id="A0A371FDT6"/>
<dbReference type="SUPFAM" id="SSF53098">
    <property type="entry name" value="Ribonuclease H-like"/>
    <property type="match status" value="1"/>
</dbReference>
<dbReference type="Proteomes" id="UP000257109">
    <property type="component" value="Unassembled WGS sequence"/>
</dbReference>
<sequence>MSTKNMNCMASGSINIAESTQDNWKSSKNELVGSGYQLKEKSAAGIAKNCANFVVVSYPHIARTLSQHRMDQLYKLHGALVEIISDRDPVFVSKFWKEFLKTLRIEHISSSSYYPFEKFKTLEGKGPLLWEEY</sequence>
<accession>A0A371FDT6</accession>
<gene>
    <name evidence="1" type="ORF">CR513_43546</name>
</gene>
<dbReference type="GO" id="GO:0003676">
    <property type="term" value="F:nucleic acid binding"/>
    <property type="evidence" value="ECO:0007669"/>
    <property type="project" value="InterPro"/>
</dbReference>
<dbReference type="InterPro" id="IPR036397">
    <property type="entry name" value="RNaseH_sf"/>
</dbReference>
<proteinExistence type="predicted"/>
<evidence type="ECO:0000313" key="1">
    <source>
        <dbReference type="EMBL" id="RDX76456.1"/>
    </source>
</evidence>
<dbReference type="Gene3D" id="3.30.420.10">
    <property type="entry name" value="Ribonuclease H-like superfamily/Ribonuclease H"/>
    <property type="match status" value="1"/>
</dbReference>
<evidence type="ECO:0008006" key="3">
    <source>
        <dbReference type="Google" id="ProtNLM"/>
    </source>
</evidence>
<reference evidence="1" key="1">
    <citation type="submission" date="2018-05" db="EMBL/GenBank/DDBJ databases">
        <title>Draft genome of Mucuna pruriens seed.</title>
        <authorList>
            <person name="Nnadi N.E."/>
            <person name="Vos R."/>
            <person name="Hasami M.H."/>
            <person name="Devisetty U.K."/>
            <person name="Aguiy J.C."/>
        </authorList>
    </citation>
    <scope>NUCLEOTIDE SEQUENCE [LARGE SCALE GENOMIC DNA]</scope>
    <source>
        <strain evidence="1">JCA_2017</strain>
    </source>
</reference>
<keyword evidence="2" id="KW-1185">Reference proteome</keyword>
<name>A0A371FDT6_MUCPR</name>
<dbReference type="InterPro" id="IPR012337">
    <property type="entry name" value="RNaseH-like_sf"/>
</dbReference>
<dbReference type="OrthoDB" id="674670at2759"/>
<feature type="non-terminal residue" evidence="1">
    <location>
        <position position="1"/>
    </location>
</feature>